<feature type="domain" description="Oligopeptidase F N-terminal" evidence="8">
    <location>
        <begin position="117"/>
        <end position="186"/>
    </location>
</feature>
<dbReference type="Proteomes" id="UP000306509">
    <property type="component" value="Unassembled WGS sequence"/>
</dbReference>
<dbReference type="SUPFAM" id="SSF55486">
    <property type="entry name" value="Metalloproteases ('zincins'), catalytic domain"/>
    <property type="match status" value="1"/>
</dbReference>
<dbReference type="InterPro" id="IPR001567">
    <property type="entry name" value="Pept_M3A_M3B_dom"/>
</dbReference>
<comment type="function">
    <text evidence="6">Has oligopeptidase activity and degrades a variety of small bioactive peptides.</text>
</comment>
<dbReference type="InterPro" id="IPR045090">
    <property type="entry name" value="Pept_M3A_M3B"/>
</dbReference>
<feature type="domain" description="Peptidase M3A/M3B catalytic" evidence="7">
    <location>
        <begin position="207"/>
        <end position="587"/>
    </location>
</feature>
<dbReference type="GO" id="GO:0046872">
    <property type="term" value="F:metal ion binding"/>
    <property type="evidence" value="ECO:0007669"/>
    <property type="project" value="UniProtKB-UniRule"/>
</dbReference>
<evidence type="ECO:0000313" key="10">
    <source>
        <dbReference type="Proteomes" id="UP000306509"/>
    </source>
</evidence>
<dbReference type="PANTHER" id="PTHR11804:SF84">
    <property type="entry name" value="SACCHAROLYSIN"/>
    <property type="match status" value="1"/>
</dbReference>
<gene>
    <name evidence="9" type="primary">pepF1</name>
    <name evidence="9" type="ORF">DSM106044_00109</name>
</gene>
<keyword evidence="3 6" id="KW-0378">Hydrolase</keyword>
<dbReference type="RefSeq" id="WP_138001500.1">
    <property type="nucleotide sequence ID" value="NZ_QGQD01000002.1"/>
</dbReference>
<dbReference type="Gene3D" id="1.20.140.70">
    <property type="entry name" value="Oligopeptidase f, N-terminal domain"/>
    <property type="match status" value="1"/>
</dbReference>
<evidence type="ECO:0000256" key="3">
    <source>
        <dbReference type="ARBA" id="ARBA00022801"/>
    </source>
</evidence>
<keyword evidence="1 6" id="KW-0645">Protease</keyword>
<dbReference type="GO" id="GO:0006518">
    <property type="term" value="P:peptide metabolic process"/>
    <property type="evidence" value="ECO:0007669"/>
    <property type="project" value="TreeGrafter"/>
</dbReference>
<evidence type="ECO:0000256" key="1">
    <source>
        <dbReference type="ARBA" id="ARBA00022670"/>
    </source>
</evidence>
<dbReference type="AlphaFoldDB" id="A0A4U8QFU5"/>
<keyword evidence="2 6" id="KW-0479">Metal-binding</keyword>
<dbReference type="NCBIfam" id="TIGR00181">
    <property type="entry name" value="pepF"/>
    <property type="match status" value="1"/>
</dbReference>
<comment type="caution">
    <text evidence="9">The sequence shown here is derived from an EMBL/GenBank/DDBJ whole genome shotgun (WGS) entry which is preliminary data.</text>
</comment>
<dbReference type="Gene3D" id="1.10.287.830">
    <property type="entry name" value="putative peptidase helix hairpin domain like"/>
    <property type="match status" value="1"/>
</dbReference>
<protein>
    <recommendedName>
        <fullName evidence="6">Oligopeptidase F</fullName>
        <ecNumber evidence="6">3.4.24.-</ecNumber>
    </recommendedName>
</protein>
<dbReference type="PANTHER" id="PTHR11804">
    <property type="entry name" value="PROTEASE M3 THIMET OLIGOPEPTIDASE-RELATED"/>
    <property type="match status" value="1"/>
</dbReference>
<reference evidence="9 10" key="1">
    <citation type="journal article" date="2019" name="Anaerobe">
        <title>Detection of Robinsoniella peoriensis in multiple bone samples of a trauma patient.</title>
        <authorList>
            <person name="Schrottner P."/>
            <person name="Hartwich K."/>
            <person name="Bunk B."/>
            <person name="Schober I."/>
            <person name="Helbig S."/>
            <person name="Rudolph W.W."/>
            <person name="Gunzer F."/>
        </authorList>
    </citation>
    <scope>NUCLEOTIDE SEQUENCE [LARGE SCALE GENOMIC DNA]</scope>
    <source>
        <strain evidence="9 10">DSM 106044</strain>
    </source>
</reference>
<dbReference type="InterPro" id="IPR042088">
    <property type="entry name" value="OligoPept_F_C"/>
</dbReference>
<evidence type="ECO:0000256" key="2">
    <source>
        <dbReference type="ARBA" id="ARBA00022723"/>
    </source>
</evidence>
<dbReference type="Pfam" id="PF01432">
    <property type="entry name" value="Peptidase_M3"/>
    <property type="match status" value="1"/>
</dbReference>
<evidence type="ECO:0000259" key="8">
    <source>
        <dbReference type="Pfam" id="PF08439"/>
    </source>
</evidence>
<dbReference type="CDD" id="cd09608">
    <property type="entry name" value="M3B_PepF"/>
    <property type="match status" value="1"/>
</dbReference>
<dbReference type="InterPro" id="IPR004438">
    <property type="entry name" value="Peptidase_M3B"/>
</dbReference>
<dbReference type="InterPro" id="IPR013647">
    <property type="entry name" value="OligopepF_N_dom"/>
</dbReference>
<accession>A0A4U8QFU5</accession>
<dbReference type="EC" id="3.4.24.-" evidence="6"/>
<organism evidence="9 10">
    <name type="scientific">Robinsoniella peoriensis</name>
    <dbReference type="NCBI Taxonomy" id="180332"/>
    <lineage>
        <taxon>Bacteria</taxon>
        <taxon>Bacillati</taxon>
        <taxon>Bacillota</taxon>
        <taxon>Clostridia</taxon>
        <taxon>Lachnospirales</taxon>
        <taxon>Lachnospiraceae</taxon>
        <taxon>Robinsoniella</taxon>
    </lineage>
</organism>
<evidence type="ECO:0000256" key="4">
    <source>
        <dbReference type="ARBA" id="ARBA00022833"/>
    </source>
</evidence>
<evidence type="ECO:0000259" key="7">
    <source>
        <dbReference type="Pfam" id="PF01432"/>
    </source>
</evidence>
<dbReference type="GO" id="GO:0004222">
    <property type="term" value="F:metalloendopeptidase activity"/>
    <property type="evidence" value="ECO:0007669"/>
    <property type="project" value="UniProtKB-UniRule"/>
</dbReference>
<name>A0A4U8QFU5_9FIRM</name>
<keyword evidence="4 6" id="KW-0862">Zinc</keyword>
<keyword evidence="5 6" id="KW-0482">Metalloprotease</keyword>
<comment type="similarity">
    <text evidence="6">Belongs to the peptidase M3B family.</text>
</comment>
<evidence type="ECO:0000256" key="6">
    <source>
        <dbReference type="RuleBase" id="RU368091"/>
    </source>
</evidence>
<dbReference type="GO" id="GO:0006508">
    <property type="term" value="P:proteolysis"/>
    <property type="evidence" value="ECO:0007669"/>
    <property type="project" value="UniProtKB-KW"/>
</dbReference>
<proteinExistence type="inferred from homology"/>
<dbReference type="Pfam" id="PF08439">
    <property type="entry name" value="Peptidase_M3_N"/>
    <property type="match status" value="1"/>
</dbReference>
<dbReference type="Gene3D" id="1.10.1370.20">
    <property type="entry name" value="Oligoendopeptidase f, C-terminal domain"/>
    <property type="match status" value="1"/>
</dbReference>
<dbReference type="EMBL" id="QGQD01000002">
    <property type="protein sequence ID" value="TLD02953.1"/>
    <property type="molecule type" value="Genomic_DNA"/>
</dbReference>
<evidence type="ECO:0000313" key="9">
    <source>
        <dbReference type="EMBL" id="TLD02953.1"/>
    </source>
</evidence>
<sequence>MAEGNQIITREQQKIENTWAIEDLYKTDEAWGEDSRQLEKMIEDFTAFRGHLKDSGSRLLEMLDAYSEMNQLGEKIYVYANQKLHENTGNGKYQQMSGESQVIMTMLNSATAFVVPEILGIPEELLEKFKEETSDLSRYEKFLTDIIRQKNHVLSEQEEELLAGVSEVAQGPGNIFSMFNNADIKFGDITDENGDITRLTQGRYISFLESKDRNVRKEAFDTIYASYKSFQNTLAATFDANARQAAFFAKTRKYDSALAAALDDSNIPIHVYDNLIEAVHKNINLMYRYVELRKKLLNLDELHMYDLHVSMVSGVDMKIAYDQAKKIVLEGLEPLGDEYLDLLKKGFDSRWIDVYENEGKRTGAYSWGAYGTHPYVLLNHQNNLNSVFTLAHEMGHALHSYYSDENQPYIYAGYKIFVAEVASTCNEALLIHHLIEKTEDRQEKAYLINYFLDQFKSTLYRQTMFAEFEKATHKVVGEGGTLNAEILCKLYYNLNKTYYGDGMVIDEDISYEWARIPHFYTPFYVYQYATGFSAAIAISSKILNGEKDAVENYKKFLSSGSSMDPIDLLKLCGVDMTRPEPVDEALKVFESYLDKLEQLYS</sequence>
<keyword evidence="10" id="KW-1185">Reference proteome</keyword>
<evidence type="ECO:0000256" key="5">
    <source>
        <dbReference type="ARBA" id="ARBA00023049"/>
    </source>
</evidence>
<comment type="cofactor">
    <cofactor evidence="6">
        <name>Zn(2+)</name>
        <dbReference type="ChEBI" id="CHEBI:29105"/>
    </cofactor>
    <text evidence="6">Binds 1 zinc ion.</text>
</comment>
<dbReference type="STRING" id="180332.GCA_000797495_01277"/>